<evidence type="ECO:0008006" key="5">
    <source>
        <dbReference type="Google" id="ProtNLM"/>
    </source>
</evidence>
<dbReference type="PROSITE" id="PS51257">
    <property type="entry name" value="PROKAR_LIPOPROTEIN"/>
    <property type="match status" value="1"/>
</dbReference>
<dbReference type="InterPro" id="IPR038404">
    <property type="entry name" value="TRAP_DctP_sf"/>
</dbReference>
<dbReference type="EMBL" id="BAABGL010000002">
    <property type="protein sequence ID" value="GAA4382736.1"/>
    <property type="molecule type" value="Genomic_DNA"/>
</dbReference>
<dbReference type="RefSeq" id="WP_345029100.1">
    <property type="nucleotide sequence ID" value="NZ_BAABGL010000002.1"/>
</dbReference>
<reference evidence="4" key="1">
    <citation type="journal article" date="2019" name="Int. J. Syst. Evol. Microbiol.">
        <title>The Global Catalogue of Microorganisms (GCM) 10K type strain sequencing project: providing services to taxonomists for standard genome sequencing and annotation.</title>
        <authorList>
            <consortium name="The Broad Institute Genomics Platform"/>
            <consortium name="The Broad Institute Genome Sequencing Center for Infectious Disease"/>
            <person name="Wu L."/>
            <person name="Ma J."/>
        </authorList>
    </citation>
    <scope>NUCLEOTIDE SEQUENCE [LARGE SCALE GENOMIC DNA]</scope>
    <source>
        <strain evidence="4">JCM 17808</strain>
    </source>
</reference>
<keyword evidence="1 2" id="KW-0732">Signal</keyword>
<dbReference type="InterPro" id="IPR018389">
    <property type="entry name" value="DctP_fam"/>
</dbReference>
<dbReference type="Pfam" id="PF03480">
    <property type="entry name" value="DctP"/>
    <property type="match status" value="1"/>
</dbReference>
<evidence type="ECO:0000256" key="2">
    <source>
        <dbReference type="SAM" id="SignalP"/>
    </source>
</evidence>
<feature type="signal peptide" evidence="2">
    <location>
        <begin position="1"/>
        <end position="40"/>
    </location>
</feature>
<name>A0ABP8J0I0_9MICO</name>
<protein>
    <recommendedName>
        <fullName evidence="5">TRAP-type C4-dicarboxylate transport system, substrate-binding protein</fullName>
    </recommendedName>
</protein>
<comment type="caution">
    <text evidence="3">The sequence shown here is derived from an EMBL/GenBank/DDBJ whole genome shotgun (WGS) entry which is preliminary data.</text>
</comment>
<organism evidence="3 4">
    <name type="scientific">Brevibacterium pityocampae</name>
    <dbReference type="NCBI Taxonomy" id="506594"/>
    <lineage>
        <taxon>Bacteria</taxon>
        <taxon>Bacillati</taxon>
        <taxon>Actinomycetota</taxon>
        <taxon>Actinomycetes</taxon>
        <taxon>Micrococcales</taxon>
        <taxon>Brevibacteriaceae</taxon>
        <taxon>Brevibacterium</taxon>
    </lineage>
</organism>
<gene>
    <name evidence="3" type="ORF">GCM10023167_01560</name>
</gene>
<proteinExistence type="predicted"/>
<sequence>MRISTGASRALASRTTKLLAGSVLATAMLAVTGCAGSAGAGGGGQTGGEGYEYGASQDEINEAIADLEPVKLSFQTGAPSENSVAGRRSMDYKKAVEEASNGQIEVEIIWGMAVAGYPEAVDAVVDGRVDISYHLVSYEPQRFPEASAIGTALGSVPYSPLVGEMVANAVGSEIGWNDQALLDRYEAEGVTVLSPILANGAYSLNCNSEINTAEVLKGKQVRAGSAPQSQALDHFGAVPTSLEFTEAFEALQRGTVDCDLSPMSAKEISGIYEAAPHLAYSTRANWPRFSATYLAGQKFNDLPLAYKQIIFDAGGTMVSGSTQSYVDSNAVHVADLASVDGTIDEFDDEFQDELGKFLIELQDASVEEGHLPEDIKEQVSDLTDKWTQRVADLGYEDEGSMEEMDDWYSADDDWSAFAKDVYENTGALDHRPTE</sequence>
<dbReference type="Proteomes" id="UP001500642">
    <property type="component" value="Unassembled WGS sequence"/>
</dbReference>
<evidence type="ECO:0000256" key="1">
    <source>
        <dbReference type="ARBA" id="ARBA00022729"/>
    </source>
</evidence>
<feature type="chain" id="PRO_5047123041" description="TRAP-type C4-dicarboxylate transport system, substrate-binding protein" evidence="2">
    <location>
        <begin position="41"/>
        <end position="434"/>
    </location>
</feature>
<evidence type="ECO:0000313" key="3">
    <source>
        <dbReference type="EMBL" id="GAA4382736.1"/>
    </source>
</evidence>
<dbReference type="PANTHER" id="PTHR33376">
    <property type="match status" value="1"/>
</dbReference>
<dbReference type="PANTHER" id="PTHR33376:SF5">
    <property type="entry name" value="EXTRACYTOPLASMIC SOLUTE RECEPTOR PROTEIN"/>
    <property type="match status" value="1"/>
</dbReference>
<keyword evidence="4" id="KW-1185">Reference proteome</keyword>
<dbReference type="Gene3D" id="3.40.190.170">
    <property type="entry name" value="Bacterial extracellular solute-binding protein, family 7"/>
    <property type="match status" value="1"/>
</dbReference>
<accession>A0ABP8J0I0</accession>
<evidence type="ECO:0000313" key="4">
    <source>
        <dbReference type="Proteomes" id="UP001500642"/>
    </source>
</evidence>